<dbReference type="InterPro" id="IPR041736">
    <property type="entry name" value="4OHPhenylPyrv_dOase_N"/>
</dbReference>
<dbReference type="EMBL" id="JAVIJP010000013">
    <property type="protein sequence ID" value="KAL3646158.1"/>
    <property type="molecule type" value="Genomic_DNA"/>
</dbReference>
<dbReference type="AlphaFoldDB" id="A0ABD3DVL6"/>
<comment type="pathway">
    <text evidence="17">Cofactor biosynthesis; prenylquinone biosynthesis.</text>
</comment>
<evidence type="ECO:0000256" key="11">
    <source>
        <dbReference type="ARBA" id="ARBA00022964"/>
    </source>
</evidence>
<keyword evidence="13" id="KW-0408">Iron</keyword>
<comment type="cofactor">
    <cofactor evidence="1">
        <name>Fe cation</name>
        <dbReference type="ChEBI" id="CHEBI:24875"/>
    </cofactor>
</comment>
<dbReference type="Pfam" id="PF00903">
    <property type="entry name" value="Glyoxalase"/>
    <property type="match status" value="1"/>
</dbReference>
<keyword evidence="12 20" id="KW-0560">Oxidoreductase</keyword>
<feature type="region of interest" description="Disordered" evidence="18">
    <location>
        <begin position="70"/>
        <end position="92"/>
    </location>
</feature>
<dbReference type="NCBIfam" id="TIGR01263">
    <property type="entry name" value="4HPPD"/>
    <property type="match status" value="1"/>
</dbReference>
<comment type="pathway">
    <text evidence="3">Amino-acid degradation; L-phenylalanine degradation; acetoacetate and fumarate from L-phenylalanine: step 3/6.</text>
</comment>
<name>A0ABD3DVL6_9LAMI</name>
<evidence type="ECO:0000256" key="15">
    <source>
        <dbReference type="ARBA" id="ARBA00029786"/>
    </source>
</evidence>
<dbReference type="GO" id="GO:0003868">
    <property type="term" value="F:4-hydroxyphenylpyruvate dioxygenase activity"/>
    <property type="evidence" value="ECO:0007669"/>
    <property type="project" value="UniProtKB-EC"/>
</dbReference>
<keyword evidence="11 20" id="KW-0223">Dioxygenase</keyword>
<evidence type="ECO:0000256" key="2">
    <source>
        <dbReference type="ARBA" id="ARBA00004496"/>
    </source>
</evidence>
<evidence type="ECO:0000256" key="13">
    <source>
        <dbReference type="ARBA" id="ARBA00023004"/>
    </source>
</evidence>
<accession>A0ABD3DVL6</accession>
<evidence type="ECO:0000313" key="20">
    <source>
        <dbReference type="EMBL" id="KAL3646158.1"/>
    </source>
</evidence>
<feature type="compositionally biased region" description="Low complexity" evidence="18">
    <location>
        <begin position="81"/>
        <end position="92"/>
    </location>
</feature>
<keyword evidence="9" id="KW-0677">Repeat</keyword>
<evidence type="ECO:0000313" key="21">
    <source>
        <dbReference type="Proteomes" id="UP001632038"/>
    </source>
</evidence>
<comment type="catalytic activity">
    <reaction evidence="16">
        <text>3-(4-hydroxyphenyl)pyruvate + O2 = homogentisate + CO2</text>
        <dbReference type="Rhea" id="RHEA:16189"/>
        <dbReference type="ChEBI" id="CHEBI:15379"/>
        <dbReference type="ChEBI" id="CHEBI:16169"/>
        <dbReference type="ChEBI" id="CHEBI:16526"/>
        <dbReference type="ChEBI" id="CHEBI:36242"/>
        <dbReference type="EC" id="1.13.11.27"/>
    </reaction>
</comment>
<dbReference type="InterPro" id="IPR004360">
    <property type="entry name" value="Glyas_Fos-R_dOase_dom"/>
</dbReference>
<keyword evidence="21" id="KW-1185">Reference proteome</keyword>
<evidence type="ECO:0000256" key="5">
    <source>
        <dbReference type="ARBA" id="ARBA00013222"/>
    </source>
</evidence>
<dbReference type="GO" id="GO:0006559">
    <property type="term" value="P:L-phenylalanine catabolic process"/>
    <property type="evidence" value="ECO:0007669"/>
    <property type="project" value="UniProtKB-KW"/>
</dbReference>
<evidence type="ECO:0000256" key="16">
    <source>
        <dbReference type="ARBA" id="ARBA00050835"/>
    </source>
</evidence>
<keyword evidence="10" id="KW-0828">Tyrosine catabolism</keyword>
<dbReference type="InterPro" id="IPR041735">
    <property type="entry name" value="4OHPhenylPyrv_dOase_C"/>
</dbReference>
<feature type="domain" description="VOC" evidence="19">
    <location>
        <begin position="296"/>
        <end position="456"/>
    </location>
</feature>
<dbReference type="Proteomes" id="UP001632038">
    <property type="component" value="Unassembled WGS sequence"/>
</dbReference>
<dbReference type="InterPro" id="IPR005956">
    <property type="entry name" value="4OHPhenylPyrv_dOase"/>
</dbReference>
<evidence type="ECO:0000256" key="1">
    <source>
        <dbReference type="ARBA" id="ARBA00001962"/>
    </source>
</evidence>
<dbReference type="PANTHER" id="PTHR11959:SF1">
    <property type="entry name" value="4-HYDROXYPHENYLPYRUVATE DIOXYGENASE"/>
    <property type="match status" value="1"/>
</dbReference>
<dbReference type="FunFam" id="3.10.180.10:FF:000013">
    <property type="entry name" value="4-hydroxyphenylpyruvate dioxygenase"/>
    <property type="match status" value="1"/>
</dbReference>
<evidence type="ECO:0000256" key="14">
    <source>
        <dbReference type="ARBA" id="ARBA00023232"/>
    </source>
</evidence>
<dbReference type="FunFam" id="3.10.180.10:FF:000025">
    <property type="entry name" value="4-hydroxyphenylpyruvate dioxygenase"/>
    <property type="match status" value="1"/>
</dbReference>
<dbReference type="Gene3D" id="3.10.180.10">
    <property type="entry name" value="2,3-Dihydroxybiphenyl 1,2-Dioxygenase, domain 1"/>
    <property type="match status" value="2"/>
</dbReference>
<dbReference type="PROSITE" id="PS51819">
    <property type="entry name" value="VOC"/>
    <property type="match status" value="2"/>
</dbReference>
<keyword evidence="8" id="KW-0479">Metal-binding</keyword>
<dbReference type="InterPro" id="IPR037523">
    <property type="entry name" value="VOC_core"/>
</dbReference>
<evidence type="ECO:0000256" key="3">
    <source>
        <dbReference type="ARBA" id="ARBA00005162"/>
    </source>
</evidence>
<keyword evidence="7" id="KW-0963">Cytoplasm</keyword>
<evidence type="ECO:0000256" key="12">
    <source>
        <dbReference type="ARBA" id="ARBA00023002"/>
    </source>
</evidence>
<evidence type="ECO:0000256" key="18">
    <source>
        <dbReference type="SAM" id="MobiDB-lite"/>
    </source>
</evidence>
<organism evidence="20 21">
    <name type="scientific">Castilleja foliolosa</name>
    <dbReference type="NCBI Taxonomy" id="1961234"/>
    <lineage>
        <taxon>Eukaryota</taxon>
        <taxon>Viridiplantae</taxon>
        <taxon>Streptophyta</taxon>
        <taxon>Embryophyta</taxon>
        <taxon>Tracheophyta</taxon>
        <taxon>Spermatophyta</taxon>
        <taxon>Magnoliopsida</taxon>
        <taxon>eudicotyledons</taxon>
        <taxon>Gunneridae</taxon>
        <taxon>Pentapetalae</taxon>
        <taxon>asterids</taxon>
        <taxon>lamiids</taxon>
        <taxon>Lamiales</taxon>
        <taxon>Orobanchaceae</taxon>
        <taxon>Pedicularideae</taxon>
        <taxon>Castillejinae</taxon>
        <taxon>Castilleja</taxon>
    </lineage>
</organism>
<evidence type="ECO:0000256" key="17">
    <source>
        <dbReference type="ARBA" id="ARBA00060694"/>
    </source>
</evidence>
<dbReference type="InterPro" id="IPR029068">
    <property type="entry name" value="Glyas_Bleomycin-R_OHBP_Dase"/>
</dbReference>
<evidence type="ECO:0000256" key="9">
    <source>
        <dbReference type="ARBA" id="ARBA00022737"/>
    </source>
</evidence>
<proteinExistence type="inferred from homology"/>
<dbReference type="GO" id="GO:0006572">
    <property type="term" value="P:L-tyrosine catabolic process"/>
    <property type="evidence" value="ECO:0007669"/>
    <property type="project" value="UniProtKB-KW"/>
</dbReference>
<comment type="caution">
    <text evidence="20">The sequence shown here is derived from an EMBL/GenBank/DDBJ whole genome shotgun (WGS) entry which is preliminary data.</text>
</comment>
<gene>
    <name evidence="20" type="ORF">CASFOL_011338</name>
</gene>
<evidence type="ECO:0000256" key="10">
    <source>
        <dbReference type="ARBA" id="ARBA00022878"/>
    </source>
</evidence>
<dbReference type="GO" id="GO:0046872">
    <property type="term" value="F:metal ion binding"/>
    <property type="evidence" value="ECO:0007669"/>
    <property type="project" value="UniProtKB-KW"/>
</dbReference>
<evidence type="ECO:0000259" key="19">
    <source>
        <dbReference type="PROSITE" id="PS51819"/>
    </source>
</evidence>
<dbReference type="CDD" id="cd07250">
    <property type="entry name" value="HPPD_C_like"/>
    <property type="match status" value="1"/>
</dbReference>
<evidence type="ECO:0000256" key="4">
    <source>
        <dbReference type="ARBA" id="ARBA00005877"/>
    </source>
</evidence>
<dbReference type="GO" id="GO:0005737">
    <property type="term" value="C:cytoplasm"/>
    <property type="evidence" value="ECO:0007669"/>
    <property type="project" value="UniProtKB-SubCell"/>
</dbReference>
<dbReference type="EC" id="1.13.11.27" evidence="5"/>
<keyword evidence="14" id="KW-0585">Phenylalanine catabolism</keyword>
<sequence>MNSNFSYSSSSSSSSSSDDDDYNMQIMNLLCKRQKIICQHIMNNNNLILNQLLNRQNRQVKQGEAHLTDNFTDNHQTMGEPPNTTTPAATTSSSSAEFKLVGHKSFVRTNPRSDTFPVRRFHHIEFWCGDATNTARRFSWGLGMPLVAKSDLSTGNSAHASYLLRSGGLNFLFTASYSPSISIPSSASIPSFALPAHRSFTSSHGLAVRAVAIQVDSASSAFSTSISLGAKPVSPPILLSDNKTTIAEVHLYGDAVLRYVSCTDTNNNDKSSHFLPGFEPIDDGLTYPELDYGIRKLDHAVGNVPKLEPVVEYLKKFLGFHEFAEFTAEDVGTSESGLNSVVLANNDENVLLPLNEPVYGTKRKSQIQTYLEHNEGPGVQHLALVSEDIFRTLREMRKRSGVGGFEFMPSPPPTYYRNLKGRAGDVLSDEEIEECEKLGILVDRDDQGTLLQIFTKPVGDRPTIFIEIIQRIGCIFKDEQGKDYQKGGCGGFGKGNFSELFKSIEEYEKTLEAKN</sequence>
<protein>
    <recommendedName>
        <fullName evidence="6">4-hydroxyphenylpyruvate dioxygenase</fullName>
        <ecNumber evidence="5">1.13.11.27</ecNumber>
    </recommendedName>
    <alternativeName>
        <fullName evidence="15">4-hydroxyphenylpyruvic acid oxidase</fullName>
    </alternativeName>
</protein>
<comment type="subcellular location">
    <subcellularLocation>
        <location evidence="2">Cytoplasm</location>
    </subcellularLocation>
</comment>
<dbReference type="SUPFAM" id="SSF54593">
    <property type="entry name" value="Glyoxalase/Bleomycin resistance protein/Dihydroxybiphenyl dioxygenase"/>
    <property type="match status" value="1"/>
</dbReference>
<evidence type="ECO:0000256" key="7">
    <source>
        <dbReference type="ARBA" id="ARBA00022490"/>
    </source>
</evidence>
<dbReference type="PANTHER" id="PTHR11959">
    <property type="entry name" value="4-HYDROXYPHENYLPYRUVATE DIOXYGENASE"/>
    <property type="match status" value="1"/>
</dbReference>
<dbReference type="CDD" id="cd08342">
    <property type="entry name" value="HPPD_N_like"/>
    <property type="match status" value="1"/>
</dbReference>
<comment type="similarity">
    <text evidence="4">Belongs to the 4HPPD family.</text>
</comment>
<feature type="domain" description="VOC" evidence="19">
    <location>
        <begin position="120"/>
        <end position="262"/>
    </location>
</feature>
<evidence type="ECO:0000256" key="6">
    <source>
        <dbReference type="ARBA" id="ARBA00018452"/>
    </source>
</evidence>
<reference evidence="21" key="1">
    <citation type="journal article" date="2024" name="IScience">
        <title>Strigolactones Initiate the Formation of Haustorium-like Structures in Castilleja.</title>
        <authorList>
            <person name="Buerger M."/>
            <person name="Peterson D."/>
            <person name="Chory J."/>
        </authorList>
    </citation>
    <scope>NUCLEOTIDE SEQUENCE [LARGE SCALE GENOMIC DNA]</scope>
</reference>
<evidence type="ECO:0000256" key="8">
    <source>
        <dbReference type="ARBA" id="ARBA00022723"/>
    </source>
</evidence>